<reference evidence="1" key="1">
    <citation type="submission" date="2022-07" db="EMBL/GenBank/DDBJ databases">
        <title>Genome Sequence of Lecanicillium saksenae.</title>
        <authorList>
            <person name="Buettner E."/>
        </authorList>
    </citation>
    <scope>NUCLEOTIDE SEQUENCE</scope>
    <source>
        <strain evidence="1">VT-O1</strain>
    </source>
</reference>
<accession>A0ACC1QV48</accession>
<dbReference type="EMBL" id="JANAKD010000524">
    <property type="protein sequence ID" value="KAJ3493093.1"/>
    <property type="molecule type" value="Genomic_DNA"/>
</dbReference>
<protein>
    <submittedName>
        <fullName evidence="1">Uncharacterized protein</fullName>
    </submittedName>
</protein>
<evidence type="ECO:0000313" key="1">
    <source>
        <dbReference type="EMBL" id="KAJ3493093.1"/>
    </source>
</evidence>
<dbReference type="Proteomes" id="UP001148737">
    <property type="component" value="Unassembled WGS sequence"/>
</dbReference>
<gene>
    <name evidence="1" type="ORF">NLG97_g4957</name>
</gene>
<sequence>MIYPLSSILAVAEAHCFYNEGVTYPPSPNAVEGILELAATREHAEDLTSWPLLHKKRLRDNTYRQSSYVSITGGGRGSQPLFFATDVKENRCQRAEYGKLMANSGLLNARDWVISMHSAGSLYRALDLVLECVESAGASALAAGNYMPMPDILQLFIKYKANVLAGDSSQVINLVNHLSALPKEEQRKINLDKIIYTSEVLTGSQRAHIRATLGDKVKICSMLASAESGPWAFSNPDLTGDRTTTSSDFVYDTRTMIVEILPDSVALEGDDAPATTPLPLADGETGMIVLTSLCRLRNPLVRYICGDVGSLHDLPENVKHLVAEEDRPYIRVLRLEGRDRRFSFDWEGEYIEFSNLAGIVEDPNYGILQWQAIIQNKPDDQEGLRPCLELRMLPSTTTRGNETLLNQMVDRIKVLIALAPWNKDRFIPVFLQNTDGFEKSKTGGKVIKFIDRVS</sequence>
<name>A0ACC1QV48_9HYPO</name>
<proteinExistence type="predicted"/>
<organism evidence="1 2">
    <name type="scientific">Lecanicillium saksenae</name>
    <dbReference type="NCBI Taxonomy" id="468837"/>
    <lineage>
        <taxon>Eukaryota</taxon>
        <taxon>Fungi</taxon>
        <taxon>Dikarya</taxon>
        <taxon>Ascomycota</taxon>
        <taxon>Pezizomycotina</taxon>
        <taxon>Sordariomycetes</taxon>
        <taxon>Hypocreomycetidae</taxon>
        <taxon>Hypocreales</taxon>
        <taxon>Cordycipitaceae</taxon>
        <taxon>Lecanicillium</taxon>
    </lineage>
</organism>
<comment type="caution">
    <text evidence="1">The sequence shown here is derived from an EMBL/GenBank/DDBJ whole genome shotgun (WGS) entry which is preliminary data.</text>
</comment>
<evidence type="ECO:0000313" key="2">
    <source>
        <dbReference type="Proteomes" id="UP001148737"/>
    </source>
</evidence>
<keyword evidence="2" id="KW-1185">Reference proteome</keyword>